<feature type="transmembrane region" description="Helical" evidence="1">
    <location>
        <begin position="28"/>
        <end position="45"/>
    </location>
</feature>
<protein>
    <submittedName>
        <fullName evidence="2">Uncharacterized protein</fullName>
    </submittedName>
</protein>
<evidence type="ECO:0000313" key="2">
    <source>
        <dbReference type="EMBL" id="VAV95955.1"/>
    </source>
</evidence>
<gene>
    <name evidence="2" type="ORF">MNBD_ACTINO01-1389</name>
</gene>
<dbReference type="AlphaFoldDB" id="A0A3B0SM55"/>
<feature type="non-terminal residue" evidence="2">
    <location>
        <position position="252"/>
    </location>
</feature>
<reference evidence="2" key="1">
    <citation type="submission" date="2018-06" db="EMBL/GenBank/DDBJ databases">
        <authorList>
            <person name="Zhirakovskaya E."/>
        </authorList>
    </citation>
    <scope>NUCLEOTIDE SEQUENCE</scope>
</reference>
<sequence>MSDLPGQDWAAFSPDQETKQRRFGVPEYISAAIGVLIVIGLIVLWPSGSAKEIAAAEFSVLGVPSEFNDAVVTDSTTAPCPGTPDRDCTTVTFELTQGPDTGKFYNQEFSTEDIVPRLDVGEKVVLSRIPPSGVIVSLDETTCEFDPQATCTTAQIELSTGPDAGTVGTLELFPGQDSGLFPGREVMVTLDFDGSIVAISPASMESMYRYADYQRRWLLVAITALFALAVIALGRWKGLAALTGLGLSVFII</sequence>
<keyword evidence="1" id="KW-1133">Transmembrane helix</keyword>
<organism evidence="2">
    <name type="scientific">hydrothermal vent metagenome</name>
    <dbReference type="NCBI Taxonomy" id="652676"/>
    <lineage>
        <taxon>unclassified sequences</taxon>
        <taxon>metagenomes</taxon>
        <taxon>ecological metagenomes</taxon>
    </lineage>
</organism>
<proteinExistence type="predicted"/>
<name>A0A3B0SM55_9ZZZZ</name>
<dbReference type="EMBL" id="UOEI01000163">
    <property type="protein sequence ID" value="VAV95955.1"/>
    <property type="molecule type" value="Genomic_DNA"/>
</dbReference>
<feature type="transmembrane region" description="Helical" evidence="1">
    <location>
        <begin position="217"/>
        <end position="236"/>
    </location>
</feature>
<evidence type="ECO:0000256" key="1">
    <source>
        <dbReference type="SAM" id="Phobius"/>
    </source>
</evidence>
<keyword evidence="1" id="KW-0472">Membrane</keyword>
<accession>A0A3B0SM55</accession>
<keyword evidence="1" id="KW-0812">Transmembrane</keyword>